<evidence type="ECO:0000256" key="1">
    <source>
        <dbReference type="SAM" id="MobiDB-lite"/>
    </source>
</evidence>
<dbReference type="Pfam" id="PF26177">
    <property type="entry name" value="zf_C2H2_17_1st"/>
    <property type="match status" value="1"/>
</dbReference>
<evidence type="ECO:0000259" key="2">
    <source>
        <dbReference type="SMART" id="SM00355"/>
    </source>
</evidence>
<organism evidence="3 4">
    <name type="scientific">Thyridium curvatum</name>
    <dbReference type="NCBI Taxonomy" id="1093900"/>
    <lineage>
        <taxon>Eukaryota</taxon>
        <taxon>Fungi</taxon>
        <taxon>Dikarya</taxon>
        <taxon>Ascomycota</taxon>
        <taxon>Pezizomycotina</taxon>
        <taxon>Sordariomycetes</taxon>
        <taxon>Sordariomycetidae</taxon>
        <taxon>Thyridiales</taxon>
        <taxon>Thyridiaceae</taxon>
        <taxon>Thyridium</taxon>
    </lineage>
</organism>
<feature type="compositionally biased region" description="Polar residues" evidence="1">
    <location>
        <begin position="403"/>
        <end position="418"/>
    </location>
</feature>
<feature type="compositionally biased region" description="Low complexity" evidence="1">
    <location>
        <begin position="231"/>
        <end position="249"/>
    </location>
</feature>
<feature type="region of interest" description="Disordered" evidence="1">
    <location>
        <begin position="201"/>
        <end position="252"/>
    </location>
</feature>
<dbReference type="Proteomes" id="UP000319257">
    <property type="component" value="Unassembled WGS sequence"/>
</dbReference>
<dbReference type="OrthoDB" id="5062908at2759"/>
<dbReference type="Pfam" id="PF26176">
    <property type="entry name" value="zf_C2H2_17_2"/>
    <property type="match status" value="1"/>
</dbReference>
<gene>
    <name evidence="3" type="ORF">E0L32_005188</name>
</gene>
<feature type="region of interest" description="Disordered" evidence="1">
    <location>
        <begin position="265"/>
        <end position="288"/>
    </location>
</feature>
<dbReference type="Gene3D" id="3.30.160.60">
    <property type="entry name" value="Classic Zinc Finger"/>
    <property type="match status" value="1"/>
</dbReference>
<sequence>MFPFSQTGPADLCGSSWDATVEGSQNFPTEFSDNGEIQTGDAEEYSYTYGHITPRRDATEMTEDFQNAWAVGPSVDASLAHAEPMRRMASKSSTGSHKQRILKASSIKGRSRLQSGLPQSSAPLGSFDMAGNAMVFTDVSMNVNQYLTPDLDTLSVSSLQGFPSGMTDGLPYDFATAMNQHVDPTCTQMRMDYEPSLASHSIHSWDSSSSDHSRTSSPVTLEDTWRGPNATSPTDTHTSSPSFGGHSPSGVVMTAVPGDDFTLSGNSAFSTRRPSNEGETARDHPLYKNAAPQSDGLFHCPWEGQPSCNHKPEKLKCNYDKFVDSHLKPYRCKVESCENTRFSSTACLLRHEREAHAMHGHGDKPYLCTYEGCDRAIAGNGFPRQWNLRDHMKRVHHDKGTAPQASSPPALGSSQNQAKGRKRKKDAPDASSNRRKSSSKTRAAEENLAAIQAEDAAMALYNEWTGYQKTVTGMFQNFPQWDDPAVLRTIQEAQSQLTAMSRISSQVIPSRKPELVQATYRRSFVQHTG</sequence>
<dbReference type="GeneID" id="41972635"/>
<accession>A0A507B4P3</accession>
<dbReference type="EMBL" id="SKBQ01000026">
    <property type="protein sequence ID" value="TPX14793.1"/>
    <property type="molecule type" value="Genomic_DNA"/>
</dbReference>
<name>A0A507B4P3_9PEZI</name>
<protein>
    <recommendedName>
        <fullName evidence="2">C2H2-type domain-containing protein</fullName>
    </recommendedName>
</protein>
<keyword evidence="4" id="KW-1185">Reference proteome</keyword>
<reference evidence="3 4" key="1">
    <citation type="submission" date="2019-06" db="EMBL/GenBank/DDBJ databases">
        <title>Draft genome sequence of the filamentous fungus Phialemoniopsis curvata isolated from diesel fuel.</title>
        <authorList>
            <person name="Varaljay V.A."/>
            <person name="Lyon W.J."/>
            <person name="Crouch A.L."/>
            <person name="Drake C.E."/>
            <person name="Hollomon J.M."/>
            <person name="Nadeau L.J."/>
            <person name="Nunn H.S."/>
            <person name="Stevenson B.S."/>
            <person name="Bojanowski C.L."/>
            <person name="Crookes-Goodson W.J."/>
        </authorList>
    </citation>
    <scope>NUCLEOTIDE SEQUENCE [LARGE SCALE GENOMIC DNA]</scope>
    <source>
        <strain evidence="3 4">D216</strain>
    </source>
</reference>
<evidence type="ECO:0000313" key="3">
    <source>
        <dbReference type="EMBL" id="TPX14793.1"/>
    </source>
</evidence>
<dbReference type="STRING" id="1093900.A0A507B4P3"/>
<dbReference type="InParanoid" id="A0A507B4P3"/>
<comment type="caution">
    <text evidence="3">The sequence shown here is derived from an EMBL/GenBank/DDBJ whole genome shotgun (WGS) entry which is preliminary data.</text>
</comment>
<proteinExistence type="predicted"/>
<evidence type="ECO:0000313" key="4">
    <source>
        <dbReference type="Proteomes" id="UP000319257"/>
    </source>
</evidence>
<dbReference type="InterPro" id="IPR013087">
    <property type="entry name" value="Znf_C2H2_type"/>
</dbReference>
<dbReference type="InterPro" id="IPR059009">
    <property type="entry name" value="Znf_C2H2_17_1st"/>
</dbReference>
<dbReference type="SMART" id="SM00355">
    <property type="entry name" value="ZnF_C2H2"/>
    <property type="match status" value="2"/>
</dbReference>
<feature type="compositionally biased region" description="Basic and acidic residues" evidence="1">
    <location>
        <begin position="274"/>
        <end position="286"/>
    </location>
</feature>
<dbReference type="InterPro" id="IPR059095">
    <property type="entry name" value="Znf_C2H2_17_2nd"/>
</dbReference>
<feature type="domain" description="C2H2-type" evidence="2">
    <location>
        <begin position="366"/>
        <end position="396"/>
    </location>
</feature>
<feature type="domain" description="C2H2-type" evidence="2">
    <location>
        <begin position="330"/>
        <end position="356"/>
    </location>
</feature>
<feature type="region of interest" description="Disordered" evidence="1">
    <location>
        <begin position="395"/>
        <end position="446"/>
    </location>
</feature>
<dbReference type="AlphaFoldDB" id="A0A507B4P3"/>
<dbReference type="RefSeq" id="XP_030996504.1">
    <property type="nucleotide sequence ID" value="XM_031139683.1"/>
</dbReference>